<dbReference type="PATRIC" id="fig|1277257.4.peg.900"/>
<dbReference type="PANTHER" id="PTHR43179:SF7">
    <property type="entry name" value="RHAMNOSYLTRANSFERASE WBBL"/>
    <property type="match status" value="1"/>
</dbReference>
<organism evidence="2 3">
    <name type="scientific">Candidatus Liberibacter africanus PTSAPSY</name>
    <dbReference type="NCBI Taxonomy" id="1277257"/>
    <lineage>
        <taxon>Bacteria</taxon>
        <taxon>Pseudomonadati</taxon>
        <taxon>Pseudomonadota</taxon>
        <taxon>Alphaproteobacteria</taxon>
        <taxon>Hyphomicrobiales</taxon>
        <taxon>Rhizobiaceae</taxon>
        <taxon>Liberibacter</taxon>
    </lineage>
</organism>
<accession>A0A0G3I5E4</accession>
<dbReference type="EMBL" id="CP004021">
    <property type="protein sequence ID" value="AKK20460.1"/>
    <property type="molecule type" value="Genomic_DNA"/>
</dbReference>
<dbReference type="Pfam" id="PF00535">
    <property type="entry name" value="Glycos_transf_2"/>
    <property type="match status" value="2"/>
</dbReference>
<evidence type="ECO:0000313" key="3">
    <source>
        <dbReference type="Proteomes" id="UP000035503"/>
    </source>
</evidence>
<keyword evidence="2" id="KW-0808">Transferase</keyword>
<reference evidence="2 3" key="1">
    <citation type="journal article" date="2015" name="Genome Announc.">
        <title>Complete Genome Sequence of 'Candidatus Liberibacter africanus,' a Bacterium Associated with Citrus Huanglongbing.</title>
        <authorList>
            <person name="Lin H."/>
            <person name="Pietersen G."/>
            <person name="Han C."/>
            <person name="Read D.A."/>
            <person name="Lou B."/>
            <person name="Gupta G."/>
            <person name="Civerolo E.L."/>
        </authorList>
    </citation>
    <scope>NUCLEOTIDE SEQUENCE [LARGE SCALE GENOMIC DNA]</scope>
    <source>
        <strain evidence="2 3">PTSAPSY</strain>
    </source>
</reference>
<dbReference type="STRING" id="1277257.G293_04180"/>
<dbReference type="Gene3D" id="3.90.550.10">
    <property type="entry name" value="Spore Coat Polysaccharide Biosynthesis Protein SpsA, Chain A"/>
    <property type="match status" value="2"/>
</dbReference>
<dbReference type="InterPro" id="IPR029044">
    <property type="entry name" value="Nucleotide-diphossugar_trans"/>
</dbReference>
<dbReference type="SUPFAM" id="SSF53448">
    <property type="entry name" value="Nucleotide-diphospho-sugar transferases"/>
    <property type="match status" value="2"/>
</dbReference>
<keyword evidence="3" id="KW-1185">Reference proteome</keyword>
<dbReference type="PANTHER" id="PTHR43179">
    <property type="entry name" value="RHAMNOSYLTRANSFERASE WBBL"/>
    <property type="match status" value="1"/>
</dbReference>
<evidence type="ECO:0000313" key="2">
    <source>
        <dbReference type="EMBL" id="AKK20460.1"/>
    </source>
</evidence>
<feature type="domain" description="Glycosyltransferase 2-like" evidence="1">
    <location>
        <begin position="93"/>
        <end position="253"/>
    </location>
</feature>
<dbReference type="InterPro" id="IPR001173">
    <property type="entry name" value="Glyco_trans_2-like"/>
</dbReference>
<sequence length="647" mass="75793">MHLKFKMHLKKKKLLHKITDKITMLKSFKNIARPIFRKIRFKLSWRYRRRIRKFENFEKEYREWSAVFHDASTQLTKRMILEMSQWKEKPLISVIMPVYNTKKEWLEAAIESVRSQIYTNWELCIAEDCSDDTETVPLLKKYANMDPRIKVVFRSKNGHISAASNSASELATGEWLALLDDDDLLHPTALYHVADTINRNPNAEIIYSDEDKINENELRCAPYFKYDFNIDLFYVQNMITHLGVYRKKTFEKIGGFREGFEGAQDYDLVLRFLEKINISQIIHIPRVLYHWRIHDGSTSKNISNKNYAGSAGERALNEHFKRSGISVKAIFDGSQYRTHYIMTGADYPLVSIIIPIYNNHHLLKICLESIYQKTTYPNFEVIVVDNLSDDPKTLSYLTNISKKHSNLRVVPDDTYPFNYSRINNRASLHAKGQYYCFLNNDTEVINGEWLYEMVSIASQPKVGIVGARLWYREKRFQKTRKRRIQHGGVVMGIGGIAGHKNKHHRARPRTINYQYFAMIFTHSITAVTGACMVMSKKCFMHVGGFDDENTPVAFSDTDLCLRVLEKKYRNVWTPHADLYHDESSTRKYDYETREKIMAFYKASAYLQKRWGKIIKRDPCYNPNLSLLYEGHHALAYPPRLDMLAHTT</sequence>
<name>A0A0G3I5E4_LIBAF</name>
<protein>
    <submittedName>
        <fullName evidence="2">Glycosyl transferase family protein</fullName>
    </submittedName>
</protein>
<feature type="domain" description="Glycosyltransferase 2-like" evidence="1">
    <location>
        <begin position="351"/>
        <end position="519"/>
    </location>
</feature>
<dbReference type="CDD" id="cd04184">
    <property type="entry name" value="GT2_RfbC_Mx_like"/>
    <property type="match status" value="1"/>
</dbReference>
<evidence type="ECO:0000259" key="1">
    <source>
        <dbReference type="Pfam" id="PF00535"/>
    </source>
</evidence>
<dbReference type="Proteomes" id="UP000035503">
    <property type="component" value="Chromosome"/>
</dbReference>
<proteinExistence type="predicted"/>
<dbReference type="GO" id="GO:0016757">
    <property type="term" value="F:glycosyltransferase activity"/>
    <property type="evidence" value="ECO:0007669"/>
    <property type="project" value="UniProtKB-KW"/>
</dbReference>
<dbReference type="AlphaFoldDB" id="A0A0G3I5E4"/>
<dbReference type="CDD" id="cd04186">
    <property type="entry name" value="GT_2_like_c"/>
    <property type="match status" value="1"/>
</dbReference>
<dbReference type="KEGG" id="lau:G293_04180"/>
<gene>
    <name evidence="2" type="ORF">G293_04180</name>
</gene>